<dbReference type="KEGG" id="mde:101893332"/>
<dbReference type="RefSeq" id="XP_019890615.2">
    <property type="nucleotide sequence ID" value="XM_020035056.2"/>
</dbReference>
<dbReference type="VEuPathDB" id="VectorBase:MDOA001841"/>
<dbReference type="AlphaFoldDB" id="A0A1I8M6U3"/>
<gene>
    <name evidence="4" type="primary">101893332</name>
</gene>
<organism evidence="4">
    <name type="scientific">Musca domestica</name>
    <name type="common">House fly</name>
    <dbReference type="NCBI Taxonomy" id="7370"/>
    <lineage>
        <taxon>Eukaryota</taxon>
        <taxon>Metazoa</taxon>
        <taxon>Ecdysozoa</taxon>
        <taxon>Arthropoda</taxon>
        <taxon>Hexapoda</taxon>
        <taxon>Insecta</taxon>
        <taxon>Pterygota</taxon>
        <taxon>Neoptera</taxon>
        <taxon>Endopterygota</taxon>
        <taxon>Diptera</taxon>
        <taxon>Brachycera</taxon>
        <taxon>Muscomorpha</taxon>
        <taxon>Muscoidea</taxon>
        <taxon>Muscidae</taxon>
        <taxon>Musca</taxon>
    </lineage>
</organism>
<reference evidence="4" key="1">
    <citation type="submission" date="2020-05" db="UniProtKB">
        <authorList>
            <consortium name="EnsemblMetazoa"/>
        </authorList>
    </citation>
    <scope>IDENTIFICATION</scope>
    <source>
        <strain evidence="4">Aabys</strain>
    </source>
</reference>
<feature type="domain" description="RRM" evidence="3">
    <location>
        <begin position="54"/>
        <end position="133"/>
    </location>
</feature>
<evidence type="ECO:0000256" key="1">
    <source>
        <dbReference type="ARBA" id="ARBA00022884"/>
    </source>
</evidence>
<keyword evidence="1 2" id="KW-0694">RNA-binding</keyword>
<name>A0A1I8M6U3_MUSDO</name>
<dbReference type="SUPFAM" id="SSF54928">
    <property type="entry name" value="RNA-binding domain, RBD"/>
    <property type="match status" value="1"/>
</dbReference>
<evidence type="ECO:0000259" key="3">
    <source>
        <dbReference type="PROSITE" id="PS50102"/>
    </source>
</evidence>
<dbReference type="RefSeq" id="XP_019890617.2">
    <property type="nucleotide sequence ID" value="XM_020035058.2"/>
</dbReference>
<dbReference type="OrthoDB" id="3800936at2759"/>
<dbReference type="EnsemblMetazoa" id="MDOA001841-RA">
    <property type="protein sequence ID" value="MDOA001841-PA"/>
    <property type="gene ID" value="MDOA001841"/>
</dbReference>
<accession>A0A1I8M6U3</accession>
<evidence type="ECO:0000313" key="4">
    <source>
        <dbReference type="EnsemblMetazoa" id="MDOA001841-PA"/>
    </source>
</evidence>
<dbReference type="InterPro" id="IPR000504">
    <property type="entry name" value="RRM_dom"/>
</dbReference>
<dbReference type="InterPro" id="IPR012677">
    <property type="entry name" value="Nucleotide-bd_a/b_plait_sf"/>
</dbReference>
<protein>
    <recommendedName>
        <fullName evidence="3">RRM domain-containing protein</fullName>
    </recommendedName>
</protein>
<dbReference type="SMART" id="SM00360">
    <property type="entry name" value="RRM"/>
    <property type="match status" value="1"/>
</dbReference>
<dbReference type="eggNOG" id="KOG0117">
    <property type="taxonomic scope" value="Eukaryota"/>
</dbReference>
<proteinExistence type="predicted"/>
<dbReference type="InterPro" id="IPR035979">
    <property type="entry name" value="RBD_domain_sf"/>
</dbReference>
<dbReference type="Pfam" id="PF00076">
    <property type="entry name" value="RRM_1"/>
    <property type="match status" value="1"/>
</dbReference>
<dbReference type="Gene3D" id="3.30.70.330">
    <property type="match status" value="1"/>
</dbReference>
<evidence type="ECO:0000256" key="2">
    <source>
        <dbReference type="PROSITE-ProRule" id="PRU00176"/>
    </source>
</evidence>
<dbReference type="STRING" id="7370.A0A1I8M6U3"/>
<dbReference type="PROSITE" id="PS50102">
    <property type="entry name" value="RRM"/>
    <property type="match status" value="1"/>
</dbReference>
<dbReference type="VEuPathDB" id="VectorBase:MDOMA2_015370"/>
<dbReference type="GO" id="GO:0003723">
    <property type="term" value="F:RNA binding"/>
    <property type="evidence" value="ECO:0007669"/>
    <property type="project" value="UniProtKB-UniRule"/>
</dbReference>
<sequence length="288" mass="32751">MNNSLQTSSSSYGRSVFEHPSDWYDSYQENGTKYLKSRKKLDEQLQNELNACVGEIFLDGIPADTRPEKIAEIASQLGEVYVLRFKVNFSGDSRGFAYLQYTNPSLMSFAISKLPTLFQQNSLPMIRVRQSRNSSVLLLRRVHHMTANDVFDALARVINFHLLISHEISAGNYEYFIIFKCNEEAVHARRELLRTITQFGRSAVIVWDNGKSKHQNGSLTYIYNRQKLAAPTINARHIQIYSSRGSDNTAPPGRVLPYQGNEPQFMPFMNLPLQCGANQYSAPTNVLN</sequence>